<feature type="transmembrane region" description="Helical" evidence="6">
    <location>
        <begin position="63"/>
        <end position="89"/>
    </location>
</feature>
<feature type="domain" description="Major facilitator superfamily (MFS) profile" evidence="7">
    <location>
        <begin position="1"/>
        <end position="459"/>
    </location>
</feature>
<gene>
    <name evidence="8" type="ORF">BEK98_45710</name>
</gene>
<feature type="transmembrane region" description="Helical" evidence="6">
    <location>
        <begin position="32"/>
        <end position="51"/>
    </location>
</feature>
<reference evidence="8 9" key="1">
    <citation type="submission" date="2016-07" db="EMBL/GenBank/DDBJ databases">
        <title>Draft genome of Streptomyces diastatochromogenes.</title>
        <authorList>
            <person name="Podduturi R."/>
            <person name="Lukassen M.B."/>
            <person name="Clausen N."/>
            <person name="Nielsen J.L."/>
            <person name="Jorgensen N.O."/>
        </authorList>
    </citation>
    <scope>NUCLEOTIDE SEQUENCE [LARGE SCALE GENOMIC DNA]</scope>
    <source>
        <strain evidence="8 9">DSM 40608</strain>
    </source>
</reference>
<feature type="transmembrane region" description="Helical" evidence="6">
    <location>
        <begin position="321"/>
        <end position="344"/>
    </location>
</feature>
<dbReference type="InterPro" id="IPR020846">
    <property type="entry name" value="MFS_dom"/>
</dbReference>
<dbReference type="PANTHER" id="PTHR42718">
    <property type="entry name" value="MAJOR FACILITATOR SUPERFAMILY MULTIDRUG TRANSPORTER MFSC"/>
    <property type="match status" value="1"/>
</dbReference>
<evidence type="ECO:0000256" key="4">
    <source>
        <dbReference type="ARBA" id="ARBA00023136"/>
    </source>
</evidence>
<dbReference type="Gene3D" id="1.20.1250.20">
    <property type="entry name" value="MFS general substrate transporter like domains"/>
    <property type="match status" value="1"/>
</dbReference>
<evidence type="ECO:0000256" key="6">
    <source>
        <dbReference type="SAM" id="Phobius"/>
    </source>
</evidence>
<feature type="transmembrane region" description="Helical" evidence="6">
    <location>
        <begin position="120"/>
        <end position="143"/>
    </location>
</feature>
<feature type="transmembrane region" description="Helical" evidence="6">
    <location>
        <begin position="187"/>
        <end position="206"/>
    </location>
</feature>
<dbReference type="PROSITE" id="PS50850">
    <property type="entry name" value="MFS"/>
    <property type="match status" value="1"/>
</dbReference>
<dbReference type="AlphaFoldDB" id="A0A233RQ40"/>
<comment type="subcellular location">
    <subcellularLocation>
        <location evidence="1">Cell membrane</location>
        <topology evidence="1">Multi-pass membrane protein</topology>
    </subcellularLocation>
</comment>
<feature type="transmembrane region" description="Helical" evidence="6">
    <location>
        <begin position="95"/>
        <end position="113"/>
    </location>
</feature>
<evidence type="ECO:0000256" key="2">
    <source>
        <dbReference type="ARBA" id="ARBA00022692"/>
    </source>
</evidence>
<feature type="transmembrane region" description="Helical" evidence="6">
    <location>
        <begin position="288"/>
        <end position="309"/>
    </location>
</feature>
<dbReference type="EMBL" id="MCGQ01000123">
    <property type="protein sequence ID" value="OXY85481.1"/>
    <property type="molecule type" value="Genomic_DNA"/>
</dbReference>
<keyword evidence="4 6" id="KW-0472">Membrane</keyword>
<keyword evidence="5" id="KW-0046">Antibiotic resistance</keyword>
<sequence>MAGAFMAILDSFIVIVAGPAIQVDLGASRGELQWIMAGYQLTYAVFLVVGGRLGDMFGRKRMFVVGMTLFTLASVGCALSQAAGGLIVARLVEGLGAALMLPQVFALITVLVGEKDRHRAFGLLGVVLGLATVGGQLIGGLLIGADLFGSGWRPVFWINVPVGVGTVLLAARRLPESRVARARRLDLPGVAVLSAALFLLAFPLIQGREAGWPWWTWACFAASGLAFALFVRTERRTAERGGDPLVRMSLFATRSFSVGIVLVLTLYAVITSYYLVLSIALQDGLGMSALGAGLVYTPAAVTFFVLSLVASRLVPKYGRRVLEAGAVALASGYASTALVLAGGLPFTPAVVIPTLMLQSLGGGLLITPSLNAVLTRIDPDDAGIASGVLSTAQQIGAALGVAGIGVVFFRSFHPSAHRVPGDSPRVTDAAAHALAMSSLFTFALAVAATVLVLLLPRSRSTGGGTG</sequence>
<dbReference type="GO" id="GO:0005886">
    <property type="term" value="C:plasma membrane"/>
    <property type="evidence" value="ECO:0007669"/>
    <property type="project" value="UniProtKB-SubCell"/>
</dbReference>
<keyword evidence="2 6" id="KW-0812">Transmembrane</keyword>
<evidence type="ECO:0000313" key="8">
    <source>
        <dbReference type="EMBL" id="OXY85481.1"/>
    </source>
</evidence>
<feature type="transmembrane region" description="Helical" evidence="6">
    <location>
        <begin position="433"/>
        <end position="455"/>
    </location>
</feature>
<name>A0A233RQ40_STRDA</name>
<dbReference type="InterPro" id="IPR011701">
    <property type="entry name" value="MFS"/>
</dbReference>
<dbReference type="GO" id="GO:0046677">
    <property type="term" value="P:response to antibiotic"/>
    <property type="evidence" value="ECO:0007669"/>
    <property type="project" value="UniProtKB-KW"/>
</dbReference>
<dbReference type="Proteomes" id="UP000215483">
    <property type="component" value="Unassembled WGS sequence"/>
</dbReference>
<protein>
    <submittedName>
        <fullName evidence="8">MFS transporter</fullName>
    </submittedName>
</protein>
<evidence type="ECO:0000313" key="9">
    <source>
        <dbReference type="Proteomes" id="UP000215483"/>
    </source>
</evidence>
<feature type="transmembrane region" description="Helical" evidence="6">
    <location>
        <begin position="395"/>
        <end position="413"/>
    </location>
</feature>
<proteinExistence type="predicted"/>
<dbReference type="OrthoDB" id="783189at2"/>
<organism evidence="8 9">
    <name type="scientific">Streptomyces diastatochromogenes</name>
    <dbReference type="NCBI Taxonomy" id="42236"/>
    <lineage>
        <taxon>Bacteria</taxon>
        <taxon>Bacillati</taxon>
        <taxon>Actinomycetota</taxon>
        <taxon>Actinomycetes</taxon>
        <taxon>Kitasatosporales</taxon>
        <taxon>Streptomycetaceae</taxon>
        <taxon>Streptomyces</taxon>
    </lineage>
</organism>
<dbReference type="Gene3D" id="1.20.1720.10">
    <property type="entry name" value="Multidrug resistance protein D"/>
    <property type="match status" value="1"/>
</dbReference>
<dbReference type="CDD" id="cd17321">
    <property type="entry name" value="MFS_MMR_MDR_like"/>
    <property type="match status" value="1"/>
</dbReference>
<keyword evidence="9" id="KW-1185">Reference proteome</keyword>
<dbReference type="PANTHER" id="PTHR42718:SF39">
    <property type="entry name" value="ACTINORHODIN TRANSPORTER-RELATED"/>
    <property type="match status" value="1"/>
</dbReference>
<dbReference type="InterPro" id="IPR036259">
    <property type="entry name" value="MFS_trans_sf"/>
</dbReference>
<feature type="transmembrane region" description="Helical" evidence="6">
    <location>
        <begin position="251"/>
        <end position="276"/>
    </location>
</feature>
<dbReference type="SUPFAM" id="SSF103473">
    <property type="entry name" value="MFS general substrate transporter"/>
    <property type="match status" value="1"/>
</dbReference>
<feature type="transmembrane region" description="Helical" evidence="6">
    <location>
        <begin position="212"/>
        <end position="231"/>
    </location>
</feature>
<feature type="transmembrane region" description="Helical" evidence="6">
    <location>
        <begin position="155"/>
        <end position="175"/>
    </location>
</feature>
<dbReference type="Pfam" id="PF07690">
    <property type="entry name" value="MFS_1"/>
    <property type="match status" value="1"/>
</dbReference>
<evidence type="ECO:0000259" key="7">
    <source>
        <dbReference type="PROSITE" id="PS50850"/>
    </source>
</evidence>
<feature type="transmembrane region" description="Helical" evidence="6">
    <location>
        <begin position="350"/>
        <end position="374"/>
    </location>
</feature>
<evidence type="ECO:0000256" key="5">
    <source>
        <dbReference type="ARBA" id="ARBA00023251"/>
    </source>
</evidence>
<dbReference type="PRINTS" id="PR01036">
    <property type="entry name" value="TCRTETB"/>
</dbReference>
<dbReference type="GO" id="GO:0022857">
    <property type="term" value="F:transmembrane transporter activity"/>
    <property type="evidence" value="ECO:0007669"/>
    <property type="project" value="InterPro"/>
</dbReference>
<evidence type="ECO:0000256" key="1">
    <source>
        <dbReference type="ARBA" id="ARBA00004651"/>
    </source>
</evidence>
<accession>A0A233RQ40</accession>
<keyword evidence="3 6" id="KW-1133">Transmembrane helix</keyword>
<comment type="caution">
    <text evidence="8">The sequence shown here is derived from an EMBL/GenBank/DDBJ whole genome shotgun (WGS) entry which is preliminary data.</text>
</comment>
<evidence type="ECO:0000256" key="3">
    <source>
        <dbReference type="ARBA" id="ARBA00022989"/>
    </source>
</evidence>